<dbReference type="GO" id="GO:0005930">
    <property type="term" value="C:axoneme"/>
    <property type="evidence" value="ECO:0007669"/>
    <property type="project" value="UniProtKB-SubCell"/>
</dbReference>
<dbReference type="Gene3D" id="3.80.10.10">
    <property type="entry name" value="Ribonuclease Inhibitor"/>
    <property type="match status" value="2"/>
</dbReference>
<protein>
    <recommendedName>
        <fullName evidence="4">F-box domain-containing protein</fullName>
    </recommendedName>
</protein>
<keyword evidence="3" id="KW-1185">Reference proteome</keyword>
<name>A0A383WCI2_TETOB</name>
<proteinExistence type="predicted"/>
<accession>A0A383WCI2</accession>
<gene>
    <name evidence="2" type="ORF">BQ4739_LOCUS15620</name>
</gene>
<dbReference type="Proteomes" id="UP000256970">
    <property type="component" value="Unassembled WGS sequence"/>
</dbReference>
<evidence type="ECO:0000313" key="2">
    <source>
        <dbReference type="EMBL" id="SZX75337.1"/>
    </source>
</evidence>
<reference evidence="2 3" key="1">
    <citation type="submission" date="2016-10" db="EMBL/GenBank/DDBJ databases">
        <authorList>
            <person name="Cai Z."/>
        </authorList>
    </citation>
    <scope>NUCLEOTIDE SEQUENCE [LARGE SCALE GENOMIC DNA]</scope>
</reference>
<organism evidence="2 3">
    <name type="scientific">Tetradesmus obliquus</name>
    <name type="common">Green alga</name>
    <name type="synonym">Acutodesmus obliquus</name>
    <dbReference type="NCBI Taxonomy" id="3088"/>
    <lineage>
        <taxon>Eukaryota</taxon>
        <taxon>Viridiplantae</taxon>
        <taxon>Chlorophyta</taxon>
        <taxon>core chlorophytes</taxon>
        <taxon>Chlorophyceae</taxon>
        <taxon>CS clade</taxon>
        <taxon>Sphaeropleales</taxon>
        <taxon>Scenedesmaceae</taxon>
        <taxon>Tetradesmus</taxon>
    </lineage>
</organism>
<dbReference type="EMBL" id="FNXT01001229">
    <property type="protein sequence ID" value="SZX75337.1"/>
    <property type="molecule type" value="Genomic_DNA"/>
</dbReference>
<sequence length="386" mass="42070">MQQVLGRLDANRDVAAADMVCKAWRALKTPYPALRKYDTINVSTLNWIKANRNRVMSFAFNLSSKKAVQRSTIGSELLLLGLGSCPALSSLTINELQQLPQSITQLSKLPHLLVASCQSLFYSLPEQELSGLQSLTLLEFRACSTSYGCRLPAGLSELTSLQVLSTSRYRLPPALPASNSFTHICIEESHEPLPGQLWRQPLLVQLRLHKVYELKEIPDTLELPNLQELCIDSCWSLASLPANLWQALGGSLRKLQLMRLSKLAALPPGMTHTAGCARATARHPASCASIPAGAWPPCQPPWQAIGGSLRKLQLMRLTKLAALPPGMASLQQLRYLEVDGCELLAELPGCLVGCTQLRQLVLQSCKALAALPAGLEAMPSLKQATI</sequence>
<dbReference type="AlphaFoldDB" id="A0A383WCI2"/>
<dbReference type="PANTHER" id="PTHR47186:SF61">
    <property type="entry name" value="LEUCINE-RICH REPEAT-CONTAINING PROTEIN 57-RELATED"/>
    <property type="match status" value="1"/>
</dbReference>
<dbReference type="PANTHER" id="PTHR47186">
    <property type="entry name" value="LEUCINE-RICH REPEAT-CONTAINING PROTEIN 57"/>
    <property type="match status" value="1"/>
</dbReference>
<dbReference type="InterPro" id="IPR032675">
    <property type="entry name" value="LRR_dom_sf"/>
</dbReference>
<comment type="subcellular location">
    <subcellularLocation>
        <location evidence="1">Cytoplasm</location>
        <location evidence="1">Cytoskeleton</location>
        <location evidence="1">Cilium axoneme</location>
    </subcellularLocation>
</comment>
<evidence type="ECO:0000313" key="3">
    <source>
        <dbReference type="Proteomes" id="UP000256970"/>
    </source>
</evidence>
<dbReference type="SUPFAM" id="SSF52058">
    <property type="entry name" value="L domain-like"/>
    <property type="match status" value="1"/>
</dbReference>
<evidence type="ECO:0008006" key="4">
    <source>
        <dbReference type="Google" id="ProtNLM"/>
    </source>
</evidence>
<evidence type="ECO:0000256" key="1">
    <source>
        <dbReference type="ARBA" id="ARBA00004430"/>
    </source>
</evidence>